<dbReference type="Pfam" id="PF01464">
    <property type="entry name" value="SLT"/>
    <property type="match status" value="1"/>
</dbReference>
<feature type="region of interest" description="Disordered" evidence="3">
    <location>
        <begin position="46"/>
        <end position="112"/>
    </location>
</feature>
<name>A0ABT3QS89_9HYPH</name>
<gene>
    <name evidence="5" type="ORF">OPR82_17210</name>
</gene>
<evidence type="ECO:0000256" key="3">
    <source>
        <dbReference type="SAM" id="MobiDB-lite"/>
    </source>
</evidence>
<evidence type="ECO:0000313" key="5">
    <source>
        <dbReference type="EMBL" id="MCX2698479.1"/>
    </source>
</evidence>
<keyword evidence="6" id="KW-1185">Reference proteome</keyword>
<dbReference type="InterPro" id="IPR023346">
    <property type="entry name" value="Lysozyme-like_dom_sf"/>
</dbReference>
<accession>A0ABT3QS89</accession>
<evidence type="ECO:0000313" key="6">
    <source>
        <dbReference type="Proteomes" id="UP001301216"/>
    </source>
</evidence>
<sequence length="271" mass="29021">MKVGSQLSGWEGFYADRAERRDAATDPALREHFENELEQARITMQAMGIEVPQESAAGKPGTPGDTKPYAETEPGLEPGNDVKFVDKDGAPVSHAPDKTTQSGPSGSLSAGLNESLQPYRQDILDASQATGVPANLLAAVIWDESKGVASAGTINGENGQTDTGLMQINPETFATLKAQHPDLITGDAFDPKNNIMAGALYLKEQYDQFGDWDLALRAYNSGPLSVDPSDHTISTTGFGTKNYVEKVNFYEDLLNQGSSMPDGYPGGNELY</sequence>
<dbReference type="RefSeq" id="WP_167873996.1">
    <property type="nucleotide sequence ID" value="NZ_JAPHAV010000011.1"/>
</dbReference>
<evidence type="ECO:0000256" key="1">
    <source>
        <dbReference type="ARBA" id="ARBA00007734"/>
    </source>
</evidence>
<proteinExistence type="inferred from homology"/>
<protein>
    <submittedName>
        <fullName evidence="5">Transglycosylase SLT domain-containing protein</fullName>
    </submittedName>
</protein>
<dbReference type="Proteomes" id="UP001301216">
    <property type="component" value="Unassembled WGS sequence"/>
</dbReference>
<reference evidence="5 6" key="1">
    <citation type="submission" date="2022-11" db="EMBL/GenBank/DDBJ databases">
        <title>Brucella sp. YY2X, whole genome shotgun sequencing project.</title>
        <authorList>
            <person name="Yang Y."/>
        </authorList>
    </citation>
    <scope>NUCLEOTIDE SEQUENCE [LARGE SCALE GENOMIC DNA]</scope>
    <source>
        <strain evidence="5 6">YY2X</strain>
    </source>
</reference>
<comment type="similarity">
    <text evidence="1">Belongs to the transglycosylase Slt family.</text>
</comment>
<dbReference type="Gene3D" id="1.10.530.10">
    <property type="match status" value="1"/>
</dbReference>
<dbReference type="PANTHER" id="PTHR37423:SF2">
    <property type="entry name" value="MEMBRANE-BOUND LYTIC MUREIN TRANSGLYCOSYLASE C"/>
    <property type="match status" value="1"/>
</dbReference>
<evidence type="ECO:0000259" key="4">
    <source>
        <dbReference type="Pfam" id="PF01464"/>
    </source>
</evidence>
<comment type="caution">
    <text evidence="5">The sequence shown here is derived from an EMBL/GenBank/DDBJ whole genome shotgun (WGS) entry which is preliminary data.</text>
</comment>
<comment type="similarity">
    <text evidence="2">Belongs to the virb1 family.</text>
</comment>
<dbReference type="SUPFAM" id="SSF53955">
    <property type="entry name" value="Lysozyme-like"/>
    <property type="match status" value="1"/>
</dbReference>
<evidence type="ECO:0000256" key="2">
    <source>
        <dbReference type="ARBA" id="ARBA00009387"/>
    </source>
</evidence>
<feature type="compositionally biased region" description="Polar residues" evidence="3">
    <location>
        <begin position="98"/>
        <end position="112"/>
    </location>
</feature>
<feature type="domain" description="Transglycosylase SLT" evidence="4">
    <location>
        <begin position="125"/>
        <end position="226"/>
    </location>
</feature>
<dbReference type="PANTHER" id="PTHR37423">
    <property type="entry name" value="SOLUBLE LYTIC MUREIN TRANSGLYCOSYLASE-RELATED"/>
    <property type="match status" value="1"/>
</dbReference>
<dbReference type="InterPro" id="IPR008258">
    <property type="entry name" value="Transglycosylase_SLT_dom_1"/>
</dbReference>
<organism evidence="5 6">
    <name type="scientific">Ochrobactrum chromiisoli</name>
    <dbReference type="NCBI Taxonomy" id="2993941"/>
    <lineage>
        <taxon>Bacteria</taxon>
        <taxon>Pseudomonadati</taxon>
        <taxon>Pseudomonadota</taxon>
        <taxon>Alphaproteobacteria</taxon>
        <taxon>Hyphomicrobiales</taxon>
        <taxon>Brucellaceae</taxon>
        <taxon>Brucella/Ochrobactrum group</taxon>
        <taxon>Ochrobactrum</taxon>
    </lineage>
</organism>
<dbReference type="EMBL" id="JAPHAV010000011">
    <property type="protein sequence ID" value="MCX2698479.1"/>
    <property type="molecule type" value="Genomic_DNA"/>
</dbReference>